<evidence type="ECO:0000313" key="2">
    <source>
        <dbReference type="EMBL" id="GGE00687.1"/>
    </source>
</evidence>
<name>A0A916ZJJ3_9SPHN</name>
<reference evidence="2" key="2">
    <citation type="submission" date="2020-09" db="EMBL/GenBank/DDBJ databases">
        <authorList>
            <person name="Sun Q."/>
            <person name="Zhou Y."/>
        </authorList>
    </citation>
    <scope>NUCLEOTIDE SEQUENCE</scope>
    <source>
        <strain evidence="2">CGMCC 1.15519</strain>
    </source>
</reference>
<feature type="domain" description="Tetrapyrrole biosynthesis uroporphyrinogen III synthase" evidence="1">
    <location>
        <begin position="16"/>
        <end position="218"/>
    </location>
</feature>
<keyword evidence="2" id="KW-0808">Transferase</keyword>
<dbReference type="Gene3D" id="3.40.50.10090">
    <property type="match status" value="1"/>
</dbReference>
<organism evidence="2 3">
    <name type="scientific">Sandarakinorhabdus glacialis</name>
    <dbReference type="NCBI Taxonomy" id="1614636"/>
    <lineage>
        <taxon>Bacteria</taxon>
        <taxon>Pseudomonadati</taxon>
        <taxon>Pseudomonadota</taxon>
        <taxon>Alphaproteobacteria</taxon>
        <taxon>Sphingomonadales</taxon>
        <taxon>Sphingosinicellaceae</taxon>
        <taxon>Sandarakinorhabdus</taxon>
    </lineage>
</organism>
<dbReference type="SUPFAM" id="SSF69618">
    <property type="entry name" value="HemD-like"/>
    <property type="match status" value="1"/>
</dbReference>
<dbReference type="AlphaFoldDB" id="A0A916ZJJ3"/>
<dbReference type="GO" id="GO:0004852">
    <property type="term" value="F:uroporphyrinogen-III synthase activity"/>
    <property type="evidence" value="ECO:0007669"/>
    <property type="project" value="InterPro"/>
</dbReference>
<dbReference type="InterPro" id="IPR003754">
    <property type="entry name" value="4pyrrol_synth_uPrphyn_synth"/>
</dbReference>
<dbReference type="GO" id="GO:0033014">
    <property type="term" value="P:tetrapyrrole biosynthetic process"/>
    <property type="evidence" value="ECO:0007669"/>
    <property type="project" value="InterPro"/>
</dbReference>
<protein>
    <submittedName>
        <fullName evidence="2">Uroporphyrinogen III methyltransferase</fullName>
    </submittedName>
</protein>
<dbReference type="RefSeq" id="WP_188761201.1">
    <property type="nucleotide sequence ID" value="NZ_BMJM01000001.1"/>
</dbReference>
<accession>A0A916ZJJ3</accession>
<evidence type="ECO:0000313" key="3">
    <source>
        <dbReference type="Proteomes" id="UP000635071"/>
    </source>
</evidence>
<reference evidence="2" key="1">
    <citation type="journal article" date="2014" name="Int. J. Syst. Evol. Microbiol.">
        <title>Complete genome sequence of Corynebacterium casei LMG S-19264T (=DSM 44701T), isolated from a smear-ripened cheese.</title>
        <authorList>
            <consortium name="US DOE Joint Genome Institute (JGI-PGF)"/>
            <person name="Walter F."/>
            <person name="Albersmeier A."/>
            <person name="Kalinowski J."/>
            <person name="Ruckert C."/>
        </authorList>
    </citation>
    <scope>NUCLEOTIDE SEQUENCE</scope>
    <source>
        <strain evidence="2">CGMCC 1.15519</strain>
    </source>
</reference>
<keyword evidence="3" id="KW-1185">Reference proteome</keyword>
<keyword evidence="2" id="KW-0489">Methyltransferase</keyword>
<gene>
    <name evidence="2" type="ORF">GCM10011529_03710</name>
</gene>
<dbReference type="Pfam" id="PF02602">
    <property type="entry name" value="HEM4"/>
    <property type="match status" value="1"/>
</dbReference>
<dbReference type="GO" id="GO:0008168">
    <property type="term" value="F:methyltransferase activity"/>
    <property type="evidence" value="ECO:0007669"/>
    <property type="project" value="UniProtKB-KW"/>
</dbReference>
<dbReference type="GO" id="GO:0032259">
    <property type="term" value="P:methylation"/>
    <property type="evidence" value="ECO:0007669"/>
    <property type="project" value="UniProtKB-KW"/>
</dbReference>
<dbReference type="InterPro" id="IPR036108">
    <property type="entry name" value="4pyrrol_syn_uPrphyn_synt_sf"/>
</dbReference>
<sequence>MPIWITRSAPDNLWTARRLHRAGHRPLLAPVSEIQPLPHAPLDQPPHAIVFSSIHAVRNHVMDPALADTPVYACGDRIAAAAAALGYLTTTSLGSETALIGFIAATRAPGSRIAHYCSDYTSDRLQTALADLQIARRQVYRTVPVGEAGLRIAETTLPRADRILVHSAPAAARIAALLQGSNWTGTLHCISPASAALFADMPGLRITIAAQPSEESLLTALETFHPSAASPATNDNC</sequence>
<dbReference type="EMBL" id="BMJM01000001">
    <property type="protein sequence ID" value="GGE00687.1"/>
    <property type="molecule type" value="Genomic_DNA"/>
</dbReference>
<proteinExistence type="predicted"/>
<dbReference type="Proteomes" id="UP000635071">
    <property type="component" value="Unassembled WGS sequence"/>
</dbReference>
<comment type="caution">
    <text evidence="2">The sequence shown here is derived from an EMBL/GenBank/DDBJ whole genome shotgun (WGS) entry which is preliminary data.</text>
</comment>
<evidence type="ECO:0000259" key="1">
    <source>
        <dbReference type="Pfam" id="PF02602"/>
    </source>
</evidence>